<dbReference type="GO" id="GO:0016503">
    <property type="term" value="F:pheromone receptor activity"/>
    <property type="evidence" value="ECO:0007669"/>
    <property type="project" value="InterPro"/>
</dbReference>
<evidence type="ECO:0000256" key="13">
    <source>
        <dbReference type="RuleBase" id="RU364061"/>
    </source>
</evidence>
<comment type="similarity">
    <text evidence="3 13">Belongs to the G-protein coupled receptor 1 family.</text>
</comment>
<evidence type="ECO:0000256" key="2">
    <source>
        <dbReference type="ARBA" id="ARBA00004651"/>
    </source>
</evidence>
<dbReference type="Gene3D" id="1.20.1070.10">
    <property type="entry name" value="Rhodopsin 7-helix transmembrane proteins"/>
    <property type="match status" value="1"/>
</dbReference>
<dbReference type="PANTHER" id="PTHR24062">
    <property type="entry name" value="VOMERONASAL TYPE-1 RECEPTOR"/>
    <property type="match status" value="1"/>
</dbReference>
<evidence type="ECO:0000256" key="1">
    <source>
        <dbReference type="ARBA" id="ARBA00003878"/>
    </source>
</evidence>
<evidence type="ECO:0000256" key="12">
    <source>
        <dbReference type="ARBA" id="ARBA00023224"/>
    </source>
</evidence>
<accession>A0A8C6G4V9</accession>
<reference evidence="15" key="2">
    <citation type="submission" date="2025-09" db="UniProtKB">
        <authorList>
            <consortium name="Ensembl"/>
        </authorList>
    </citation>
    <scope>IDENTIFICATION</scope>
</reference>
<dbReference type="GO" id="GO:0005886">
    <property type="term" value="C:plasma membrane"/>
    <property type="evidence" value="ECO:0007669"/>
    <property type="project" value="UniProtKB-SubCell"/>
</dbReference>
<feature type="transmembrane region" description="Helical" evidence="13">
    <location>
        <begin position="238"/>
        <end position="258"/>
    </location>
</feature>
<feature type="transmembrane region" description="Helical" evidence="13">
    <location>
        <begin position="131"/>
        <end position="149"/>
    </location>
</feature>
<keyword evidence="7 13" id="KW-1133">Transmembrane helix</keyword>
<sequence length="308" mass="35599">MLFPSNTILGVFVISEFCVGVLGNSLLLMLYIFNFWVKARFNRQIDPIFMHLMIVNMLTIIFAMIPYITSSFGVPSFLHDAGCKAFVYVYRVSRAMSISSTSILSTFQAITITPSNSKWAWLKPKLSKWTFCTFLFSWFINMVIYVHLIENVIAKTNYTGVNYGYSHVYCESSPVEYPNPGFFLGVIITRDLVLLVIMMWTSLSMVTLLYRHHKRAQHLRNPRLSSQKSPEHKATHTILLLVNCFVFFYLLNNLITLYDRFYTRGRTENLGAIITIVASFYPTLCPFLLMNSNKVYFFPSYIQRAIGD</sequence>
<dbReference type="PRINTS" id="PR01534">
    <property type="entry name" value="VOMERONASL1R"/>
</dbReference>
<name>A0A8C6G4V9_MUSSI</name>
<keyword evidence="12 13" id="KW-0807">Transducer</keyword>
<feature type="transmembrane region" description="Helical" evidence="13">
    <location>
        <begin position="182"/>
        <end position="210"/>
    </location>
</feature>
<feature type="transmembrane region" description="Helical" evidence="13">
    <location>
        <begin position="270"/>
        <end position="289"/>
    </location>
</feature>
<protein>
    <recommendedName>
        <fullName evidence="13">Vomeronasal type-1 receptor</fullName>
    </recommendedName>
</protein>
<keyword evidence="11" id="KW-0325">Glycoprotein</keyword>
<dbReference type="Pfam" id="PF03402">
    <property type="entry name" value="V1R"/>
    <property type="match status" value="1"/>
</dbReference>
<evidence type="ECO:0000256" key="6">
    <source>
        <dbReference type="ARBA" id="ARBA00022692"/>
    </source>
</evidence>
<reference evidence="15" key="1">
    <citation type="submission" date="2025-08" db="UniProtKB">
        <authorList>
            <consortium name="Ensembl"/>
        </authorList>
    </citation>
    <scope>IDENTIFICATION</scope>
</reference>
<dbReference type="InterPro" id="IPR004072">
    <property type="entry name" value="Vmron_rcpt_1"/>
</dbReference>
<comment type="subcellular location">
    <subcellularLocation>
        <location evidence="2 13">Cell membrane</location>
        <topology evidence="2 13">Multi-pass membrane protein</topology>
    </subcellularLocation>
</comment>
<dbReference type="Ensembl" id="ENSMSIT00000000682.1">
    <property type="protein sequence ID" value="ENSMSIP00000000512.1"/>
    <property type="gene ID" value="ENSMSIG00000000557.1"/>
</dbReference>
<evidence type="ECO:0000256" key="8">
    <source>
        <dbReference type="ARBA" id="ARBA00023040"/>
    </source>
</evidence>
<dbReference type="FunFam" id="1.20.1070.10:FF:000033">
    <property type="entry name" value="Vomeronasal type-1 receptor"/>
    <property type="match status" value="1"/>
</dbReference>
<dbReference type="GO" id="GO:0019236">
    <property type="term" value="P:response to pheromone"/>
    <property type="evidence" value="ECO:0007669"/>
    <property type="project" value="UniProtKB-KW"/>
</dbReference>
<feature type="transmembrane region" description="Helical" evidence="13">
    <location>
        <begin position="12"/>
        <end position="36"/>
    </location>
</feature>
<feature type="transmembrane region" description="Helical" evidence="13">
    <location>
        <begin position="48"/>
        <end position="68"/>
    </location>
</feature>
<evidence type="ECO:0000256" key="11">
    <source>
        <dbReference type="ARBA" id="ARBA00023180"/>
    </source>
</evidence>
<evidence type="ECO:0000259" key="14">
    <source>
        <dbReference type="PROSITE" id="PS50262"/>
    </source>
</evidence>
<evidence type="ECO:0000256" key="7">
    <source>
        <dbReference type="ARBA" id="ARBA00022989"/>
    </source>
</evidence>
<dbReference type="GO" id="GO:0007606">
    <property type="term" value="P:sensory perception of chemical stimulus"/>
    <property type="evidence" value="ECO:0007669"/>
    <property type="project" value="UniProtKB-ARBA"/>
</dbReference>
<evidence type="ECO:0000313" key="15">
    <source>
        <dbReference type="Ensembl" id="ENSMSIP00000000512.1"/>
    </source>
</evidence>
<keyword evidence="5 13" id="KW-0589">Pheromone response</keyword>
<evidence type="ECO:0000256" key="3">
    <source>
        <dbReference type="ARBA" id="ARBA00010663"/>
    </source>
</evidence>
<feature type="domain" description="G-protein coupled receptors family 1 profile" evidence="14">
    <location>
        <begin position="23"/>
        <end position="289"/>
    </location>
</feature>
<evidence type="ECO:0000256" key="4">
    <source>
        <dbReference type="ARBA" id="ARBA00022475"/>
    </source>
</evidence>
<dbReference type="SUPFAM" id="SSF81321">
    <property type="entry name" value="Family A G protein-coupled receptor-like"/>
    <property type="match status" value="1"/>
</dbReference>
<proteinExistence type="inferred from homology"/>
<evidence type="ECO:0000256" key="5">
    <source>
        <dbReference type="ARBA" id="ARBA00022507"/>
    </source>
</evidence>
<dbReference type="Proteomes" id="UP000694415">
    <property type="component" value="Unplaced"/>
</dbReference>
<evidence type="ECO:0000256" key="9">
    <source>
        <dbReference type="ARBA" id="ARBA00023136"/>
    </source>
</evidence>
<comment type="function">
    <text evidence="1">Putative pheromone receptor.</text>
</comment>
<keyword evidence="4 13" id="KW-1003">Cell membrane</keyword>
<dbReference type="InterPro" id="IPR017452">
    <property type="entry name" value="GPCR_Rhodpsn_7TM"/>
</dbReference>
<organism evidence="15 16">
    <name type="scientific">Mus spicilegus</name>
    <name type="common">Mound-building mouse</name>
    <dbReference type="NCBI Taxonomy" id="10103"/>
    <lineage>
        <taxon>Eukaryota</taxon>
        <taxon>Metazoa</taxon>
        <taxon>Chordata</taxon>
        <taxon>Craniata</taxon>
        <taxon>Vertebrata</taxon>
        <taxon>Euteleostomi</taxon>
        <taxon>Mammalia</taxon>
        <taxon>Eutheria</taxon>
        <taxon>Euarchontoglires</taxon>
        <taxon>Glires</taxon>
        <taxon>Rodentia</taxon>
        <taxon>Myomorpha</taxon>
        <taxon>Muroidea</taxon>
        <taxon>Muridae</taxon>
        <taxon>Murinae</taxon>
        <taxon>Mus</taxon>
        <taxon>Mus</taxon>
    </lineage>
</organism>
<evidence type="ECO:0000313" key="16">
    <source>
        <dbReference type="Proteomes" id="UP000694415"/>
    </source>
</evidence>
<keyword evidence="6 13" id="KW-0812">Transmembrane</keyword>
<keyword evidence="16" id="KW-1185">Reference proteome</keyword>
<dbReference type="PROSITE" id="PS50262">
    <property type="entry name" value="G_PROTEIN_RECEP_F1_2"/>
    <property type="match status" value="1"/>
</dbReference>
<keyword evidence="10 13" id="KW-0675">Receptor</keyword>
<evidence type="ECO:0000256" key="10">
    <source>
        <dbReference type="ARBA" id="ARBA00023170"/>
    </source>
</evidence>
<dbReference type="AlphaFoldDB" id="A0A8C6G4V9"/>
<dbReference type="GeneTree" id="ENSGT00960000186612"/>
<keyword evidence="8 13" id="KW-0297">G-protein coupled receptor</keyword>
<keyword evidence="9 13" id="KW-0472">Membrane</keyword>